<evidence type="ECO:0000256" key="5">
    <source>
        <dbReference type="ARBA" id="ARBA00022679"/>
    </source>
</evidence>
<evidence type="ECO:0000256" key="4">
    <source>
        <dbReference type="ARBA" id="ARBA00022630"/>
    </source>
</evidence>
<comment type="caution">
    <text evidence="14">The sequence shown here is derived from an EMBL/GenBank/DDBJ whole genome shotgun (WGS) entry which is preliminary data.</text>
</comment>
<dbReference type="Proteomes" id="UP000316449">
    <property type="component" value="Unassembled WGS sequence"/>
</dbReference>
<keyword evidence="4 11" id="KW-0285">Flavoprotein</keyword>
<feature type="binding site" evidence="12">
    <location>
        <position position="285"/>
    </location>
    <ligand>
        <name>Mg(2+)</name>
        <dbReference type="ChEBI" id="CHEBI:18420"/>
    </ligand>
</feature>
<evidence type="ECO:0000313" key="14">
    <source>
        <dbReference type="EMBL" id="RZO23844.1"/>
    </source>
</evidence>
<evidence type="ECO:0000256" key="13">
    <source>
        <dbReference type="SAM" id="Phobius"/>
    </source>
</evidence>
<dbReference type="SUPFAM" id="SSF143631">
    <property type="entry name" value="ApbE-like"/>
    <property type="match status" value="1"/>
</dbReference>
<dbReference type="Gene3D" id="3.10.520.10">
    <property type="entry name" value="ApbE-like domains"/>
    <property type="match status" value="1"/>
</dbReference>
<keyword evidence="5 11" id="KW-0808">Transferase</keyword>
<reference evidence="14 15" key="1">
    <citation type="submission" date="2019-02" db="EMBL/GenBank/DDBJ databases">
        <title>Prokaryotic population dynamics and viral predation in marine succession experiment using metagenomics: the confinement effect.</title>
        <authorList>
            <person name="Haro-Moreno J.M."/>
            <person name="Rodriguez-Valera F."/>
            <person name="Lopez-Perez M."/>
        </authorList>
    </citation>
    <scope>NUCLEOTIDE SEQUENCE [LARGE SCALE GENOMIC DNA]</scope>
    <source>
        <strain evidence="14">MED-G165</strain>
    </source>
</reference>
<evidence type="ECO:0000256" key="1">
    <source>
        <dbReference type="ARBA" id="ARBA00008282"/>
    </source>
</evidence>
<dbReference type="AlphaFoldDB" id="A0A520MRK4"/>
<proteinExistence type="inferred from homology"/>
<dbReference type="InterPro" id="IPR024932">
    <property type="entry name" value="ApbE"/>
</dbReference>
<evidence type="ECO:0000256" key="6">
    <source>
        <dbReference type="ARBA" id="ARBA00022723"/>
    </source>
</evidence>
<accession>A0A520MRK4</accession>
<dbReference type="InterPro" id="IPR003374">
    <property type="entry name" value="ApbE-like_sf"/>
</dbReference>
<evidence type="ECO:0000256" key="9">
    <source>
        <dbReference type="ARBA" id="ARBA00031306"/>
    </source>
</evidence>
<organism evidence="14 15">
    <name type="scientific">SAR86 cluster bacterium</name>
    <dbReference type="NCBI Taxonomy" id="2030880"/>
    <lineage>
        <taxon>Bacteria</taxon>
        <taxon>Pseudomonadati</taxon>
        <taxon>Pseudomonadota</taxon>
        <taxon>Gammaproteobacteria</taxon>
        <taxon>SAR86 cluster</taxon>
    </lineage>
</organism>
<comment type="catalytic activity">
    <reaction evidence="10 11">
        <text>L-threonyl-[protein] + FAD = FMN-L-threonyl-[protein] + AMP + H(+)</text>
        <dbReference type="Rhea" id="RHEA:36847"/>
        <dbReference type="Rhea" id="RHEA-COMP:11060"/>
        <dbReference type="Rhea" id="RHEA-COMP:11061"/>
        <dbReference type="ChEBI" id="CHEBI:15378"/>
        <dbReference type="ChEBI" id="CHEBI:30013"/>
        <dbReference type="ChEBI" id="CHEBI:57692"/>
        <dbReference type="ChEBI" id="CHEBI:74257"/>
        <dbReference type="ChEBI" id="CHEBI:456215"/>
        <dbReference type="EC" id="2.7.1.180"/>
    </reaction>
</comment>
<dbReference type="Pfam" id="PF02424">
    <property type="entry name" value="ApbE"/>
    <property type="match status" value="1"/>
</dbReference>
<protein>
    <recommendedName>
        <fullName evidence="3 11">FAD:protein FMN transferase</fullName>
        <ecNumber evidence="2 11">2.7.1.180</ecNumber>
    </recommendedName>
    <alternativeName>
        <fullName evidence="9 11">Flavin transferase</fullName>
    </alternativeName>
</protein>
<keyword evidence="6 11" id="KW-0479">Metal-binding</keyword>
<feature type="binding site" evidence="12">
    <location>
        <position position="281"/>
    </location>
    <ligand>
        <name>Mg(2+)</name>
        <dbReference type="ChEBI" id="CHEBI:18420"/>
    </ligand>
</feature>
<dbReference type="EC" id="2.7.1.180" evidence="2 11"/>
<dbReference type="EMBL" id="SHBK01000025">
    <property type="protein sequence ID" value="RZO23844.1"/>
    <property type="molecule type" value="Genomic_DNA"/>
</dbReference>
<evidence type="ECO:0000256" key="11">
    <source>
        <dbReference type="PIRNR" id="PIRNR006268"/>
    </source>
</evidence>
<keyword evidence="13" id="KW-0472">Membrane</keyword>
<dbReference type="GO" id="GO:0046872">
    <property type="term" value="F:metal ion binding"/>
    <property type="evidence" value="ECO:0007669"/>
    <property type="project" value="UniProtKB-UniRule"/>
</dbReference>
<dbReference type="PIRSF" id="PIRSF006268">
    <property type="entry name" value="ApbE"/>
    <property type="match status" value="1"/>
</dbReference>
<feature type="binding site" evidence="12">
    <location>
        <position position="165"/>
    </location>
    <ligand>
        <name>Mg(2+)</name>
        <dbReference type="ChEBI" id="CHEBI:18420"/>
    </ligand>
</feature>
<keyword evidence="13" id="KW-1133">Transmembrane helix</keyword>
<evidence type="ECO:0000256" key="12">
    <source>
        <dbReference type="PIRSR" id="PIRSR006268-2"/>
    </source>
</evidence>
<comment type="similarity">
    <text evidence="1 11">Belongs to the ApbE family.</text>
</comment>
<gene>
    <name evidence="14" type="ORF">EVA98_02300</name>
</gene>
<dbReference type="PANTHER" id="PTHR30040:SF2">
    <property type="entry name" value="FAD:PROTEIN FMN TRANSFERASE"/>
    <property type="match status" value="1"/>
</dbReference>
<evidence type="ECO:0000256" key="2">
    <source>
        <dbReference type="ARBA" id="ARBA00011955"/>
    </source>
</evidence>
<sequence>MNRLTVSKLIALSVGLICIFFAYHYNKSATYQISGPIYGTYWQLVSTEYIPDSLKQSIELELARIDLIASNYKESSELSRINAAPIDKEISISSDMYSLLSYAEKLHKVTDGFYDITIGSLVIQEGFGPTNTMSQNTIPVSLKRFDFISNTSIIKKDNFQFDLSSIAKGYAVDSIAKLLIDSNRNNFLIDIGGEIIVNGSKHGAPWIIGIQNPLTTQNQSITEILRTDYLAVATSGEYRNKKINDAGDVISHSFTPKNEQSILDQSYSVTVASEESSMNADAWATALNVLGPEKGIILANDHGVAVMYIMAKENIKIKSKSWNYSD</sequence>
<keyword evidence="13" id="KW-0812">Transmembrane</keyword>
<keyword evidence="7 11" id="KW-0274">FAD</keyword>
<name>A0A520MRK4_9GAMM</name>
<evidence type="ECO:0000256" key="10">
    <source>
        <dbReference type="ARBA" id="ARBA00048540"/>
    </source>
</evidence>
<keyword evidence="8 11" id="KW-0460">Magnesium</keyword>
<comment type="cofactor">
    <cofactor evidence="12">
        <name>Mg(2+)</name>
        <dbReference type="ChEBI" id="CHEBI:18420"/>
    </cofactor>
    <cofactor evidence="12">
        <name>Mn(2+)</name>
        <dbReference type="ChEBI" id="CHEBI:29035"/>
    </cofactor>
    <text evidence="12">Magnesium. Can also use manganese.</text>
</comment>
<evidence type="ECO:0000256" key="7">
    <source>
        <dbReference type="ARBA" id="ARBA00022827"/>
    </source>
</evidence>
<feature type="transmembrane region" description="Helical" evidence="13">
    <location>
        <begin position="6"/>
        <end position="25"/>
    </location>
</feature>
<dbReference type="PANTHER" id="PTHR30040">
    <property type="entry name" value="THIAMINE BIOSYNTHESIS LIPOPROTEIN APBE"/>
    <property type="match status" value="1"/>
</dbReference>
<evidence type="ECO:0000313" key="15">
    <source>
        <dbReference type="Proteomes" id="UP000316449"/>
    </source>
</evidence>
<evidence type="ECO:0000256" key="8">
    <source>
        <dbReference type="ARBA" id="ARBA00022842"/>
    </source>
</evidence>
<dbReference type="GO" id="GO:0016740">
    <property type="term" value="F:transferase activity"/>
    <property type="evidence" value="ECO:0007669"/>
    <property type="project" value="UniProtKB-UniRule"/>
</dbReference>
<evidence type="ECO:0000256" key="3">
    <source>
        <dbReference type="ARBA" id="ARBA00016337"/>
    </source>
</evidence>